<dbReference type="Gene3D" id="4.10.60.10">
    <property type="entry name" value="Zinc finger, CCHC-type"/>
    <property type="match status" value="1"/>
</dbReference>
<dbReference type="InterPro" id="IPR036875">
    <property type="entry name" value="Znf_CCHC_sf"/>
</dbReference>
<dbReference type="OrthoDB" id="1729718at2759"/>
<evidence type="ECO:0000313" key="4">
    <source>
        <dbReference type="EMBL" id="KAJ8421194.1"/>
    </source>
</evidence>
<sequence length="204" mass="23456">MDQGAKPAHTQQKNKRRTVWASRKGSSAQWKRKWKKARLRPAYAIKRRRRKEKQARPRKKEIKVGFGPRMFKARSRIIYPVALSNGGIRPGSKPCDQVIAMACLERGRSQSKRRGGPRERSQYRPKDIGNVECYYCEEKGHVQNRCPKLKKDLANLKKLQEKMRGKAKLEDEDDSNANVIDGGDVFFTQSAKDRVDDSIDGQNS</sequence>
<evidence type="ECO:0000259" key="3">
    <source>
        <dbReference type="PROSITE" id="PS50158"/>
    </source>
</evidence>
<protein>
    <recommendedName>
        <fullName evidence="3">CCHC-type domain-containing protein</fullName>
    </recommendedName>
</protein>
<gene>
    <name evidence="4" type="ORF">Cgig2_025311</name>
</gene>
<dbReference type="GO" id="GO:0003676">
    <property type="term" value="F:nucleic acid binding"/>
    <property type="evidence" value="ECO:0007669"/>
    <property type="project" value="InterPro"/>
</dbReference>
<reference evidence="4" key="1">
    <citation type="submission" date="2022-04" db="EMBL/GenBank/DDBJ databases">
        <title>Carnegiea gigantea Genome sequencing and assembly v2.</title>
        <authorList>
            <person name="Copetti D."/>
            <person name="Sanderson M.J."/>
            <person name="Burquez A."/>
            <person name="Wojciechowski M.F."/>
        </authorList>
    </citation>
    <scope>NUCLEOTIDE SEQUENCE</scope>
    <source>
        <strain evidence="4">SGP5-SGP5p</strain>
        <tissue evidence="4">Aerial part</tissue>
    </source>
</reference>
<dbReference type="AlphaFoldDB" id="A0A9Q1GL47"/>
<evidence type="ECO:0000256" key="1">
    <source>
        <dbReference type="PROSITE-ProRule" id="PRU00047"/>
    </source>
</evidence>
<name>A0A9Q1GL47_9CARY</name>
<evidence type="ECO:0000256" key="2">
    <source>
        <dbReference type="SAM" id="MobiDB-lite"/>
    </source>
</evidence>
<dbReference type="GO" id="GO:0008270">
    <property type="term" value="F:zinc ion binding"/>
    <property type="evidence" value="ECO:0007669"/>
    <property type="project" value="UniProtKB-KW"/>
</dbReference>
<dbReference type="EMBL" id="JAKOGI010002861">
    <property type="protein sequence ID" value="KAJ8421194.1"/>
    <property type="molecule type" value="Genomic_DNA"/>
</dbReference>
<feature type="domain" description="CCHC-type" evidence="3">
    <location>
        <begin position="133"/>
        <end position="148"/>
    </location>
</feature>
<feature type="compositionally biased region" description="Basic residues" evidence="2">
    <location>
        <begin position="30"/>
        <end position="61"/>
    </location>
</feature>
<accession>A0A9Q1GL47</accession>
<organism evidence="4 5">
    <name type="scientific">Carnegiea gigantea</name>
    <dbReference type="NCBI Taxonomy" id="171969"/>
    <lineage>
        <taxon>Eukaryota</taxon>
        <taxon>Viridiplantae</taxon>
        <taxon>Streptophyta</taxon>
        <taxon>Embryophyta</taxon>
        <taxon>Tracheophyta</taxon>
        <taxon>Spermatophyta</taxon>
        <taxon>Magnoliopsida</taxon>
        <taxon>eudicotyledons</taxon>
        <taxon>Gunneridae</taxon>
        <taxon>Pentapetalae</taxon>
        <taxon>Caryophyllales</taxon>
        <taxon>Cactineae</taxon>
        <taxon>Cactaceae</taxon>
        <taxon>Cactoideae</taxon>
        <taxon>Echinocereeae</taxon>
        <taxon>Carnegiea</taxon>
    </lineage>
</organism>
<dbReference type="Proteomes" id="UP001153076">
    <property type="component" value="Unassembled WGS sequence"/>
</dbReference>
<keyword evidence="1" id="KW-0479">Metal-binding</keyword>
<comment type="caution">
    <text evidence="4">The sequence shown here is derived from an EMBL/GenBank/DDBJ whole genome shotgun (WGS) entry which is preliminary data.</text>
</comment>
<keyword evidence="5" id="KW-1185">Reference proteome</keyword>
<dbReference type="InterPro" id="IPR001878">
    <property type="entry name" value="Znf_CCHC"/>
</dbReference>
<proteinExistence type="predicted"/>
<evidence type="ECO:0000313" key="5">
    <source>
        <dbReference type="Proteomes" id="UP001153076"/>
    </source>
</evidence>
<dbReference type="SUPFAM" id="SSF57756">
    <property type="entry name" value="Retrovirus zinc finger-like domains"/>
    <property type="match status" value="1"/>
</dbReference>
<keyword evidence="1" id="KW-0862">Zinc</keyword>
<feature type="region of interest" description="Disordered" evidence="2">
    <location>
        <begin position="1"/>
        <end position="61"/>
    </location>
</feature>
<keyword evidence="1" id="KW-0863">Zinc-finger</keyword>
<dbReference type="PROSITE" id="PS50158">
    <property type="entry name" value="ZF_CCHC"/>
    <property type="match status" value="1"/>
</dbReference>